<protein>
    <submittedName>
        <fullName evidence="3">Uncharacterized protein</fullName>
    </submittedName>
</protein>
<feature type="region of interest" description="Disordered" evidence="1">
    <location>
        <begin position="62"/>
        <end position="107"/>
    </location>
</feature>
<gene>
    <name evidence="3" type="ORF">FPE_LOCUS15253</name>
</gene>
<keyword evidence="2" id="KW-0812">Transmembrane</keyword>
<dbReference type="AlphaFoldDB" id="A0AAD1ZF66"/>
<reference evidence="3" key="1">
    <citation type="submission" date="2023-05" db="EMBL/GenBank/DDBJ databases">
        <authorList>
            <person name="Huff M."/>
        </authorList>
    </citation>
    <scope>NUCLEOTIDE SEQUENCE</scope>
</reference>
<accession>A0AAD1ZF66</accession>
<name>A0AAD1ZF66_9LAMI</name>
<feature type="transmembrane region" description="Helical" evidence="2">
    <location>
        <begin position="20"/>
        <end position="41"/>
    </location>
</feature>
<evidence type="ECO:0000313" key="3">
    <source>
        <dbReference type="EMBL" id="CAI9767823.1"/>
    </source>
</evidence>
<evidence type="ECO:0000313" key="4">
    <source>
        <dbReference type="Proteomes" id="UP000834106"/>
    </source>
</evidence>
<sequence>MSDDGEEEGAMLEFTPTSVAAAVCTIIVAISLTVEHLLYYAGKMVYCSSLFHKHLLQVIHGKEKNEKAKTKSPPKEEVEGSDGDTALHGDEETEDGKAELMKRKDDL</sequence>
<keyword evidence="2" id="KW-1133">Transmembrane helix</keyword>
<feature type="compositionally biased region" description="Basic and acidic residues" evidence="1">
    <location>
        <begin position="85"/>
        <end position="107"/>
    </location>
</feature>
<evidence type="ECO:0000256" key="1">
    <source>
        <dbReference type="SAM" id="MobiDB-lite"/>
    </source>
</evidence>
<feature type="compositionally biased region" description="Basic and acidic residues" evidence="1">
    <location>
        <begin position="62"/>
        <end position="78"/>
    </location>
</feature>
<keyword evidence="2" id="KW-0472">Membrane</keyword>
<proteinExistence type="predicted"/>
<organism evidence="3 4">
    <name type="scientific">Fraxinus pennsylvanica</name>
    <dbReference type="NCBI Taxonomy" id="56036"/>
    <lineage>
        <taxon>Eukaryota</taxon>
        <taxon>Viridiplantae</taxon>
        <taxon>Streptophyta</taxon>
        <taxon>Embryophyta</taxon>
        <taxon>Tracheophyta</taxon>
        <taxon>Spermatophyta</taxon>
        <taxon>Magnoliopsida</taxon>
        <taxon>eudicotyledons</taxon>
        <taxon>Gunneridae</taxon>
        <taxon>Pentapetalae</taxon>
        <taxon>asterids</taxon>
        <taxon>lamiids</taxon>
        <taxon>Lamiales</taxon>
        <taxon>Oleaceae</taxon>
        <taxon>Oleeae</taxon>
        <taxon>Fraxinus</taxon>
    </lineage>
</organism>
<dbReference type="EMBL" id="OU503044">
    <property type="protein sequence ID" value="CAI9767823.1"/>
    <property type="molecule type" value="Genomic_DNA"/>
</dbReference>
<evidence type="ECO:0000256" key="2">
    <source>
        <dbReference type="SAM" id="Phobius"/>
    </source>
</evidence>
<dbReference type="Proteomes" id="UP000834106">
    <property type="component" value="Chromosome 9"/>
</dbReference>
<keyword evidence="4" id="KW-1185">Reference proteome</keyword>